<protein>
    <submittedName>
        <fullName evidence="2">Uncharacterized protein</fullName>
    </submittedName>
</protein>
<feature type="region of interest" description="Disordered" evidence="1">
    <location>
        <begin position="18"/>
        <end position="46"/>
    </location>
</feature>
<name>A0ABR4G4E4_9EURO</name>
<gene>
    <name evidence="2" type="ORF">BJX66DRAFT_305304</name>
</gene>
<proteinExistence type="predicted"/>
<feature type="compositionally biased region" description="Basic and acidic residues" evidence="1">
    <location>
        <begin position="32"/>
        <end position="41"/>
    </location>
</feature>
<evidence type="ECO:0000313" key="2">
    <source>
        <dbReference type="EMBL" id="KAL2793879.1"/>
    </source>
</evidence>
<dbReference type="EMBL" id="JBFTWV010000052">
    <property type="protein sequence ID" value="KAL2793879.1"/>
    <property type="molecule type" value="Genomic_DNA"/>
</dbReference>
<feature type="compositionally biased region" description="Polar residues" evidence="1">
    <location>
        <begin position="18"/>
        <end position="28"/>
    </location>
</feature>
<evidence type="ECO:0000256" key="1">
    <source>
        <dbReference type="SAM" id="MobiDB-lite"/>
    </source>
</evidence>
<sequence>MIKYFVDRWASPTMQTLSYQQSPKQQFQPMEKLARPPRGRETNVSPQCDYMIKMAESSRRMSSAPFLEDSPSRWS</sequence>
<organism evidence="2 3">
    <name type="scientific">Aspergillus keveii</name>
    <dbReference type="NCBI Taxonomy" id="714993"/>
    <lineage>
        <taxon>Eukaryota</taxon>
        <taxon>Fungi</taxon>
        <taxon>Dikarya</taxon>
        <taxon>Ascomycota</taxon>
        <taxon>Pezizomycotina</taxon>
        <taxon>Eurotiomycetes</taxon>
        <taxon>Eurotiomycetidae</taxon>
        <taxon>Eurotiales</taxon>
        <taxon>Aspergillaceae</taxon>
        <taxon>Aspergillus</taxon>
        <taxon>Aspergillus subgen. Nidulantes</taxon>
    </lineage>
</organism>
<reference evidence="2 3" key="1">
    <citation type="submission" date="2024-07" db="EMBL/GenBank/DDBJ databases">
        <title>Section-level genome sequencing and comparative genomics of Aspergillus sections Usti and Cavernicolus.</title>
        <authorList>
            <consortium name="Lawrence Berkeley National Laboratory"/>
            <person name="Nybo J.L."/>
            <person name="Vesth T.C."/>
            <person name="Theobald S."/>
            <person name="Frisvad J.C."/>
            <person name="Larsen T.O."/>
            <person name="Kjaerboelling I."/>
            <person name="Rothschild-Mancinelli K."/>
            <person name="Lyhne E.K."/>
            <person name="Kogle M.E."/>
            <person name="Barry K."/>
            <person name="Clum A."/>
            <person name="Na H."/>
            <person name="Ledsgaard L."/>
            <person name="Lin J."/>
            <person name="Lipzen A."/>
            <person name="Kuo A."/>
            <person name="Riley R."/>
            <person name="Mondo S."/>
            <person name="Labutti K."/>
            <person name="Haridas S."/>
            <person name="Pangalinan J."/>
            <person name="Salamov A.A."/>
            <person name="Simmons B.A."/>
            <person name="Magnuson J.K."/>
            <person name="Chen J."/>
            <person name="Drula E."/>
            <person name="Henrissat B."/>
            <person name="Wiebenga A."/>
            <person name="Lubbers R.J."/>
            <person name="Gomes A.C."/>
            <person name="Makela M.R."/>
            <person name="Stajich J."/>
            <person name="Grigoriev I.V."/>
            <person name="Mortensen U.H."/>
            <person name="De Vries R.P."/>
            <person name="Baker S.E."/>
            <person name="Andersen M.R."/>
        </authorList>
    </citation>
    <scope>NUCLEOTIDE SEQUENCE [LARGE SCALE GENOMIC DNA]</scope>
    <source>
        <strain evidence="2 3">CBS 209.92</strain>
    </source>
</reference>
<dbReference type="Proteomes" id="UP001610563">
    <property type="component" value="Unassembled WGS sequence"/>
</dbReference>
<evidence type="ECO:0000313" key="3">
    <source>
        <dbReference type="Proteomes" id="UP001610563"/>
    </source>
</evidence>
<keyword evidence="3" id="KW-1185">Reference proteome</keyword>
<accession>A0ABR4G4E4</accession>
<comment type="caution">
    <text evidence="2">The sequence shown here is derived from an EMBL/GenBank/DDBJ whole genome shotgun (WGS) entry which is preliminary data.</text>
</comment>